<gene>
    <name evidence="2" type="ORF">GFSPODELE1_LOCUS734</name>
</gene>
<feature type="region of interest" description="Disordered" evidence="1">
    <location>
        <begin position="132"/>
        <end position="151"/>
    </location>
</feature>
<sequence length="381" mass="42686">MDCYTVSSERYSYVADTPSYQYQYAPSQVGSRCLFSCVIIDVFQPFPDASGSANYYSASEHYCQPTYYQSFPSYPNPYGTYPSQPVEYAGYIPPSSYYDPNYPIQYPQPELQSQIHAPVPLSAYSTLIPPPLSDSGSEAASRFSAEPATPEQRIIREPTCSPVQPTHSEERANPLDRFINAPQVTFQTPCDLLSDLAVRAQERSSMQAGPSSSLHVSSGDATPTAKPKAPKPPKCDADRKPVENQRKVYFRNTSDNVGFHLTDPDSITSHDKKRHHLESLERYILWLHDQLRIVNQEPASMERVKSSKGLSSRSIRTLLLHMQEQIRTLHGTVEEEEQNYVALQELIITHKIPVTFEGGEFRRHSIASGAIPAMGALLPPH</sequence>
<keyword evidence="3" id="KW-1185">Reference proteome</keyword>
<feature type="compositionally biased region" description="Polar residues" evidence="1">
    <location>
        <begin position="203"/>
        <end position="220"/>
    </location>
</feature>
<name>A0ABP1CMN3_9APHY</name>
<evidence type="ECO:0000313" key="3">
    <source>
        <dbReference type="Proteomes" id="UP001497453"/>
    </source>
</evidence>
<feature type="compositionally biased region" description="Basic and acidic residues" evidence="1">
    <location>
        <begin position="233"/>
        <end position="242"/>
    </location>
</feature>
<evidence type="ECO:0000256" key="1">
    <source>
        <dbReference type="SAM" id="MobiDB-lite"/>
    </source>
</evidence>
<accession>A0ABP1CMN3</accession>
<reference evidence="3" key="1">
    <citation type="submission" date="2024-04" db="EMBL/GenBank/DDBJ databases">
        <authorList>
            <person name="Shaw F."/>
            <person name="Minotto A."/>
        </authorList>
    </citation>
    <scope>NUCLEOTIDE SEQUENCE [LARGE SCALE GENOMIC DNA]</scope>
</reference>
<evidence type="ECO:0008006" key="4">
    <source>
        <dbReference type="Google" id="ProtNLM"/>
    </source>
</evidence>
<feature type="region of interest" description="Disordered" evidence="1">
    <location>
        <begin position="201"/>
        <end position="242"/>
    </location>
</feature>
<organism evidence="2 3">
    <name type="scientific">Somion occarium</name>
    <dbReference type="NCBI Taxonomy" id="3059160"/>
    <lineage>
        <taxon>Eukaryota</taxon>
        <taxon>Fungi</taxon>
        <taxon>Dikarya</taxon>
        <taxon>Basidiomycota</taxon>
        <taxon>Agaricomycotina</taxon>
        <taxon>Agaricomycetes</taxon>
        <taxon>Polyporales</taxon>
        <taxon>Cerrenaceae</taxon>
        <taxon>Somion</taxon>
    </lineage>
</organism>
<evidence type="ECO:0000313" key="2">
    <source>
        <dbReference type="EMBL" id="CAL1695397.1"/>
    </source>
</evidence>
<proteinExistence type="predicted"/>
<dbReference type="Proteomes" id="UP001497453">
    <property type="component" value="Chromosome 1"/>
</dbReference>
<protein>
    <recommendedName>
        <fullName evidence="4">BHLH domain-containing protein</fullName>
    </recommendedName>
</protein>
<dbReference type="EMBL" id="OZ037944">
    <property type="protein sequence ID" value="CAL1695397.1"/>
    <property type="molecule type" value="Genomic_DNA"/>
</dbReference>